<organism evidence="3 4">
    <name type="scientific">Strongylocentrotus purpuratus</name>
    <name type="common">Purple sea urchin</name>
    <dbReference type="NCBI Taxonomy" id="7668"/>
    <lineage>
        <taxon>Eukaryota</taxon>
        <taxon>Metazoa</taxon>
        <taxon>Echinodermata</taxon>
        <taxon>Eleutherozoa</taxon>
        <taxon>Echinozoa</taxon>
        <taxon>Echinoidea</taxon>
        <taxon>Euechinoidea</taxon>
        <taxon>Echinacea</taxon>
        <taxon>Camarodonta</taxon>
        <taxon>Echinidea</taxon>
        <taxon>Strongylocentrotidae</taxon>
        <taxon>Strongylocentrotus</taxon>
    </lineage>
</organism>
<evidence type="ECO:0000313" key="3">
    <source>
        <dbReference type="EnsemblMetazoa" id="XP_793341"/>
    </source>
</evidence>
<sequence length="419" mass="46689">MAASGMARMRHFENKMPDCGYDQEVQIPVDQIRARIVAVIEALRQNVVPSPQACEGGVYVGIAGIAYALLYVAQSKQIPEKESEYLELAEQYIIQALDYEEKKQTPEMRSAFLLGSAGVYAVASLLYRALGKEEKVQEYIGKYAGLAGMCCQPSDYLGCGSDEVLVGRAGYLCGAEMLTKKLGQQVLSDEVTFTICRAIVDSGRSYSQRHKSQSPLMYAYYNTEYLGAAHGLSGIVQMLLNYPTFVKSDPSIEADVRRSVDYLISCRSSDYNIPPTVAECVQQRPLEHQLVHWCHGAPGVIYLFAKAFLLWKDPMHLIASRKCADLTWQKGLLRKGPGICHGIAGNGYVFLLTYRLTGDCKFIHRALQFSEFMQTDEFVKGARCPDAPFSLFEGWAGAVCYLTDLLQPHNAEFPFFDVF</sequence>
<dbReference type="GO" id="GO:0005886">
    <property type="term" value="C:plasma membrane"/>
    <property type="evidence" value="ECO:0000318"/>
    <property type="project" value="GO_Central"/>
</dbReference>
<dbReference type="AlphaFoldDB" id="A0A7M7RDV9"/>
<accession>A0A7M7RDV9</accession>
<dbReference type="InParanoid" id="A0A7M7RDV9"/>
<evidence type="ECO:0000256" key="2">
    <source>
        <dbReference type="PIRSR" id="PIRSR607822-1"/>
    </source>
</evidence>
<dbReference type="InterPro" id="IPR020464">
    <property type="entry name" value="LanC-like_prot_euk"/>
</dbReference>
<dbReference type="PANTHER" id="PTHR12736">
    <property type="entry name" value="LANC-LIKE PROTEIN"/>
    <property type="match status" value="1"/>
</dbReference>
<evidence type="ECO:0008006" key="5">
    <source>
        <dbReference type="Google" id="ProtNLM"/>
    </source>
</evidence>
<dbReference type="GeneID" id="588571"/>
<dbReference type="Pfam" id="PF05147">
    <property type="entry name" value="LANC_like"/>
    <property type="match status" value="1"/>
</dbReference>
<evidence type="ECO:0000313" key="4">
    <source>
        <dbReference type="Proteomes" id="UP000007110"/>
    </source>
</evidence>
<feature type="binding site" evidence="2">
    <location>
        <position position="340"/>
    </location>
    <ligand>
        <name>Zn(2+)</name>
        <dbReference type="ChEBI" id="CHEBI:29105"/>
    </ligand>
</feature>
<dbReference type="OrthoDB" id="10257263at2759"/>
<comment type="similarity">
    <text evidence="1">Belongs to the LanC-like protein family.</text>
</comment>
<keyword evidence="2" id="KW-0479">Metal-binding</keyword>
<proteinExistence type="inferred from homology"/>
<reference evidence="4" key="1">
    <citation type="submission" date="2015-02" db="EMBL/GenBank/DDBJ databases">
        <title>Genome sequencing for Strongylocentrotus purpuratus.</title>
        <authorList>
            <person name="Murali S."/>
            <person name="Liu Y."/>
            <person name="Vee V."/>
            <person name="English A."/>
            <person name="Wang M."/>
            <person name="Skinner E."/>
            <person name="Han Y."/>
            <person name="Muzny D.M."/>
            <person name="Worley K.C."/>
            <person name="Gibbs R.A."/>
        </authorList>
    </citation>
    <scope>NUCLEOTIDE SEQUENCE</scope>
</reference>
<dbReference type="InterPro" id="IPR012341">
    <property type="entry name" value="6hp_glycosidase-like_sf"/>
</dbReference>
<dbReference type="CDD" id="cd04794">
    <property type="entry name" value="euk_LANCL"/>
    <property type="match status" value="1"/>
</dbReference>
<feature type="binding site" evidence="2">
    <location>
        <position position="341"/>
    </location>
    <ligand>
        <name>Zn(2+)</name>
        <dbReference type="ChEBI" id="CHEBI:29105"/>
    </ligand>
</feature>
<dbReference type="GO" id="GO:0046872">
    <property type="term" value="F:metal ion binding"/>
    <property type="evidence" value="ECO:0007669"/>
    <property type="project" value="UniProtKB-KW"/>
</dbReference>
<dbReference type="SUPFAM" id="SSF158745">
    <property type="entry name" value="LanC-like"/>
    <property type="match status" value="1"/>
</dbReference>
<dbReference type="PRINTS" id="PR01951">
    <property type="entry name" value="LANCEUKARYTE"/>
</dbReference>
<dbReference type="PRINTS" id="PR01950">
    <property type="entry name" value="LANCSUPER"/>
</dbReference>
<dbReference type="GO" id="GO:0031179">
    <property type="term" value="P:peptide modification"/>
    <property type="evidence" value="ECO:0007669"/>
    <property type="project" value="InterPro"/>
</dbReference>
<protein>
    <recommendedName>
        <fullName evidence="5">LanC-like protein 3 homolog</fullName>
    </recommendedName>
</protein>
<dbReference type="CTD" id="347404"/>
<reference evidence="3" key="2">
    <citation type="submission" date="2021-01" db="UniProtKB">
        <authorList>
            <consortium name="EnsemblMetazoa"/>
        </authorList>
    </citation>
    <scope>IDENTIFICATION</scope>
</reference>
<dbReference type="KEGG" id="spu:588571"/>
<dbReference type="PANTHER" id="PTHR12736:SF7">
    <property type="entry name" value="LANC-LIKE PROTEIN 3"/>
    <property type="match status" value="1"/>
</dbReference>
<keyword evidence="2" id="KW-0862">Zinc</keyword>
<name>A0A7M7RDV9_STRPU</name>
<feature type="binding site" evidence="2">
    <location>
        <position position="294"/>
    </location>
    <ligand>
        <name>Zn(2+)</name>
        <dbReference type="ChEBI" id="CHEBI:29105"/>
    </ligand>
</feature>
<dbReference type="Proteomes" id="UP000007110">
    <property type="component" value="Unassembled WGS sequence"/>
</dbReference>
<dbReference type="RefSeq" id="XP_793341.4">
    <property type="nucleotide sequence ID" value="XM_788248.5"/>
</dbReference>
<dbReference type="FunFam" id="1.50.10.10:FF:000012">
    <property type="entry name" value="LanC-like protein 3"/>
    <property type="match status" value="1"/>
</dbReference>
<dbReference type="SMART" id="SM01260">
    <property type="entry name" value="LANC_like"/>
    <property type="match status" value="1"/>
</dbReference>
<dbReference type="OMA" id="YQEGCGE"/>
<dbReference type="InterPro" id="IPR007822">
    <property type="entry name" value="LANC-like"/>
</dbReference>
<dbReference type="GO" id="GO:0005975">
    <property type="term" value="P:carbohydrate metabolic process"/>
    <property type="evidence" value="ECO:0007669"/>
    <property type="project" value="InterPro"/>
</dbReference>
<dbReference type="Gene3D" id="1.50.10.10">
    <property type="match status" value="1"/>
</dbReference>
<dbReference type="EnsemblMetazoa" id="XM_788248">
    <property type="protein sequence ID" value="XP_793341"/>
    <property type="gene ID" value="LOC588571"/>
</dbReference>
<evidence type="ECO:0000256" key="1">
    <source>
        <dbReference type="ARBA" id="ARBA00007179"/>
    </source>
</evidence>
<keyword evidence="4" id="KW-1185">Reference proteome</keyword>